<dbReference type="EMBL" id="JACDTY010000003">
    <property type="protein sequence ID" value="MBA1140391.1"/>
    <property type="molecule type" value="Genomic_DNA"/>
</dbReference>
<proteinExistence type="predicted"/>
<evidence type="ECO:0000313" key="3">
    <source>
        <dbReference type="EMBL" id="MBA1140391.1"/>
    </source>
</evidence>
<accession>A0A838B2Z0</accession>
<dbReference type="SUPFAM" id="SSF52499">
    <property type="entry name" value="Isochorismatase-like hydrolases"/>
    <property type="match status" value="1"/>
</dbReference>
<dbReference type="InterPro" id="IPR000868">
    <property type="entry name" value="Isochorismatase-like_dom"/>
</dbReference>
<gene>
    <name evidence="3" type="ORF">H0241_08980</name>
</gene>
<dbReference type="Pfam" id="PF00857">
    <property type="entry name" value="Isochorismatase"/>
    <property type="match status" value="1"/>
</dbReference>
<dbReference type="InterPro" id="IPR036380">
    <property type="entry name" value="Isochorismatase-like_sf"/>
</dbReference>
<dbReference type="RefSeq" id="WP_181057074.1">
    <property type="nucleotide sequence ID" value="NZ_JACDTY010000003.1"/>
</dbReference>
<dbReference type="GO" id="GO:0016787">
    <property type="term" value="F:hydrolase activity"/>
    <property type="evidence" value="ECO:0007669"/>
    <property type="project" value="UniProtKB-KW"/>
</dbReference>
<sequence>MLTLNARPQPVRIAPAETAVVVVDMQNAFASKGGMFDLAGFDISGAAPAIDANRRLLKAARVAGVSVIYLQMSYKPDLSDAGDASSPNHHKELGMVMMRERPELAGKLLIDNSWDWQIVDALKPEPGDQIIRKSRYSGFGNTGLESYLRARKIRNLLFTGVATNVCVDATARDAYMLEFWPILVEDAMNHSGPDFNRQSTLWNFEHAFGWITRTDSVVEALQMETAAPLPA</sequence>
<dbReference type="PANTHER" id="PTHR43540:SF6">
    <property type="entry name" value="ISOCHORISMATASE-LIKE DOMAIN-CONTAINING PROTEIN"/>
    <property type="match status" value="1"/>
</dbReference>
<comment type="caution">
    <text evidence="3">The sequence shown here is derived from an EMBL/GenBank/DDBJ whole genome shotgun (WGS) entry which is preliminary data.</text>
</comment>
<evidence type="ECO:0000259" key="2">
    <source>
        <dbReference type="Pfam" id="PF00857"/>
    </source>
</evidence>
<name>A0A838B2Z0_9HYPH</name>
<keyword evidence="4" id="KW-1185">Reference proteome</keyword>
<dbReference type="CDD" id="cd00431">
    <property type="entry name" value="cysteine_hydrolases"/>
    <property type="match status" value="1"/>
</dbReference>
<reference evidence="3 4" key="1">
    <citation type="submission" date="2020-07" db="EMBL/GenBank/DDBJ databases">
        <title>Definition of the novel symbiovar canariense within Mesorhizobium novociceri, a new species of genus Mesorhizobium nodulating Cicer canariense in the Caldera de Taburiente National Park (La Palma, Canary Islands).</title>
        <authorList>
            <person name="Leon-Barrios M."/>
            <person name="Perez-Yepez J."/>
            <person name="Flores-Felix J.D."/>
            <person name="Ramirez-Baena M.H."/>
            <person name="Pulido-Suarez L."/>
            <person name="Igual J.M."/>
            <person name="Velazquez E."/>
            <person name="Peix A."/>
        </authorList>
    </citation>
    <scope>NUCLEOTIDE SEQUENCE [LARGE SCALE GENOMIC DNA]</scope>
    <source>
        <strain evidence="3 4">CCANP35</strain>
    </source>
</reference>
<protein>
    <submittedName>
        <fullName evidence="3">Isochorismatase family protein</fullName>
    </submittedName>
</protein>
<evidence type="ECO:0000256" key="1">
    <source>
        <dbReference type="ARBA" id="ARBA00022801"/>
    </source>
</evidence>
<dbReference type="Proteomes" id="UP000558284">
    <property type="component" value="Unassembled WGS sequence"/>
</dbReference>
<dbReference type="Gene3D" id="3.40.50.850">
    <property type="entry name" value="Isochorismatase-like"/>
    <property type="match status" value="1"/>
</dbReference>
<organism evidence="3 4">
    <name type="scientific">Mesorhizobium neociceri</name>
    <dbReference type="NCBI Taxonomy" id="1307853"/>
    <lineage>
        <taxon>Bacteria</taxon>
        <taxon>Pseudomonadati</taxon>
        <taxon>Pseudomonadota</taxon>
        <taxon>Alphaproteobacteria</taxon>
        <taxon>Hyphomicrobiales</taxon>
        <taxon>Phyllobacteriaceae</taxon>
        <taxon>Mesorhizobium</taxon>
    </lineage>
</organism>
<dbReference type="AlphaFoldDB" id="A0A838B2Z0"/>
<feature type="domain" description="Isochorismatase-like" evidence="2">
    <location>
        <begin position="18"/>
        <end position="215"/>
    </location>
</feature>
<dbReference type="PANTHER" id="PTHR43540">
    <property type="entry name" value="PEROXYUREIDOACRYLATE/UREIDOACRYLATE AMIDOHYDROLASE-RELATED"/>
    <property type="match status" value="1"/>
</dbReference>
<keyword evidence="1" id="KW-0378">Hydrolase</keyword>
<dbReference type="InterPro" id="IPR050272">
    <property type="entry name" value="Isochorismatase-like_hydrls"/>
</dbReference>
<evidence type="ECO:0000313" key="4">
    <source>
        <dbReference type="Proteomes" id="UP000558284"/>
    </source>
</evidence>